<evidence type="ECO:0000256" key="4">
    <source>
        <dbReference type="SAM" id="Phobius"/>
    </source>
</evidence>
<sequence>MTFYFHQLIYQIGFWFTWLLIPIIVEVLPAIRYFFKLLRMAHTKKIVNQPLKMPIVSIILPVYNSAETLYSCIESIYHSTYSKDLIQVIVVNNHSTDNSFDEYKRAQWQFKNLRIQWMDTDQGKAQALNAAIYSSIGRYIVNLDTDGMLQAEALTNLVLYFENNPGIDAATGTILTQKNLIDATKKWRLWALQANEYFEYAQSFLAGRSIESNKNQLFTMSGAFSAFRRDALVTTFLYNVNTVGEDTDMTFQLRDRLGKKVGFCFN</sequence>
<dbReference type="Gene3D" id="3.90.550.10">
    <property type="entry name" value="Spore Coat Polysaccharide Biosynthesis Protein SpsA, Chain A"/>
    <property type="match status" value="1"/>
</dbReference>
<accession>A0ABT0VG66</accession>
<keyword evidence="4" id="KW-1133">Transmembrane helix</keyword>
<evidence type="ECO:0000313" key="7">
    <source>
        <dbReference type="Proteomes" id="UP001057481"/>
    </source>
</evidence>
<evidence type="ECO:0000256" key="2">
    <source>
        <dbReference type="ARBA" id="ARBA00022676"/>
    </source>
</evidence>
<evidence type="ECO:0000256" key="1">
    <source>
        <dbReference type="ARBA" id="ARBA00006739"/>
    </source>
</evidence>
<evidence type="ECO:0000259" key="5">
    <source>
        <dbReference type="Pfam" id="PF00535"/>
    </source>
</evidence>
<proteinExistence type="inferred from homology"/>
<comment type="caution">
    <text evidence="6">The sequence shown here is derived from an EMBL/GenBank/DDBJ whole genome shotgun (WGS) entry which is preliminary data.</text>
</comment>
<gene>
    <name evidence="6" type="ORF">KAK10_00375</name>
</gene>
<dbReference type="InterPro" id="IPR029044">
    <property type="entry name" value="Nucleotide-diphossugar_trans"/>
</dbReference>
<dbReference type="EMBL" id="JAGMVS010000014">
    <property type="protein sequence ID" value="MCM2436414.1"/>
    <property type="molecule type" value="Genomic_DNA"/>
</dbReference>
<feature type="transmembrane region" description="Helical" evidence="4">
    <location>
        <begin position="12"/>
        <end position="35"/>
    </location>
</feature>
<dbReference type="RefSeq" id="WP_205144438.1">
    <property type="nucleotide sequence ID" value="NZ_JAFBDN010000051.1"/>
</dbReference>
<name>A0ABT0VG66_9LACO</name>
<keyword evidence="4" id="KW-0472">Membrane</keyword>
<keyword evidence="3" id="KW-0808">Transferase</keyword>
<dbReference type="Pfam" id="PF00535">
    <property type="entry name" value="Glycos_transf_2"/>
    <property type="match status" value="1"/>
</dbReference>
<dbReference type="Proteomes" id="UP001057481">
    <property type="component" value="Unassembled WGS sequence"/>
</dbReference>
<feature type="domain" description="Glycosyltransferase 2-like" evidence="5">
    <location>
        <begin position="57"/>
        <end position="232"/>
    </location>
</feature>
<dbReference type="NCBIfam" id="TIGR03111">
    <property type="entry name" value="glyc2_xrt_Gpos1"/>
    <property type="match status" value="1"/>
</dbReference>
<keyword evidence="7" id="KW-1185">Reference proteome</keyword>
<dbReference type="CDD" id="cd06423">
    <property type="entry name" value="CESA_like"/>
    <property type="match status" value="1"/>
</dbReference>
<evidence type="ECO:0000313" key="6">
    <source>
        <dbReference type="EMBL" id="MCM2436414.1"/>
    </source>
</evidence>
<organism evidence="6 7">
    <name type="scientific">Periweissella beninensis</name>
    <dbReference type="NCBI Taxonomy" id="504936"/>
    <lineage>
        <taxon>Bacteria</taxon>
        <taxon>Bacillati</taxon>
        <taxon>Bacillota</taxon>
        <taxon>Bacilli</taxon>
        <taxon>Lactobacillales</taxon>
        <taxon>Lactobacillaceae</taxon>
        <taxon>Periweissella</taxon>
    </lineage>
</organism>
<dbReference type="InterPro" id="IPR001173">
    <property type="entry name" value="Glyco_trans_2-like"/>
</dbReference>
<protein>
    <submittedName>
        <fullName evidence="6">Glycosyltransferase, exosortase G system-associated</fullName>
    </submittedName>
</protein>
<dbReference type="InterPro" id="IPR017542">
    <property type="entry name" value="XrtG-assoc_glycosyltfrase"/>
</dbReference>
<dbReference type="SUPFAM" id="SSF53448">
    <property type="entry name" value="Nucleotide-diphospho-sugar transferases"/>
    <property type="match status" value="1"/>
</dbReference>
<dbReference type="PANTHER" id="PTHR43630">
    <property type="entry name" value="POLY-BETA-1,6-N-ACETYL-D-GLUCOSAMINE SYNTHASE"/>
    <property type="match status" value="1"/>
</dbReference>
<evidence type="ECO:0000256" key="3">
    <source>
        <dbReference type="ARBA" id="ARBA00022679"/>
    </source>
</evidence>
<keyword evidence="2" id="KW-0328">Glycosyltransferase</keyword>
<dbReference type="PANTHER" id="PTHR43630:SF1">
    <property type="entry name" value="POLY-BETA-1,6-N-ACETYL-D-GLUCOSAMINE SYNTHASE"/>
    <property type="match status" value="1"/>
</dbReference>
<keyword evidence="4" id="KW-0812">Transmembrane</keyword>
<reference evidence="6" key="1">
    <citation type="submission" date="2021-04" db="EMBL/GenBank/DDBJ databases">
        <title>Taxonomic assessment of Weissella genus.</title>
        <authorList>
            <person name="Fanelli F."/>
            <person name="Chieffi D."/>
            <person name="Dell'Aquila A."/>
            <person name="Gyu-Sung C."/>
            <person name="Franz C.M.A.P."/>
            <person name="Fusco V."/>
        </authorList>
    </citation>
    <scope>NUCLEOTIDE SEQUENCE</scope>
    <source>
        <strain evidence="6">LMG 25373</strain>
    </source>
</reference>
<comment type="similarity">
    <text evidence="1">Belongs to the glycosyltransferase 2 family.</text>
</comment>